<dbReference type="Gene3D" id="3.40.50.300">
    <property type="entry name" value="P-loop containing nucleotide triphosphate hydrolases"/>
    <property type="match status" value="1"/>
</dbReference>
<reference evidence="7" key="1">
    <citation type="submission" date="2016-02" db="EMBL/GenBank/DDBJ databases">
        <authorList>
            <person name="Holder M.E."/>
            <person name="Ajami N.J."/>
            <person name="Petrosino J.F."/>
        </authorList>
    </citation>
    <scope>NUCLEOTIDE SEQUENCE [LARGE SCALE GENOMIC DNA]</scope>
    <source>
        <strain evidence="7">CCUG 36733</strain>
    </source>
</reference>
<gene>
    <name evidence="6" type="ORF">AXF14_04345</name>
</gene>
<keyword evidence="7" id="KW-1185">Reference proteome</keyword>
<dbReference type="EMBL" id="CP014228">
    <property type="protein sequence ID" value="AMD86968.1"/>
    <property type="molecule type" value="Genomic_DNA"/>
</dbReference>
<keyword evidence="4 6" id="KW-0067">ATP-binding</keyword>
<dbReference type="STRING" id="111015.AXF14_04345"/>
<evidence type="ECO:0000259" key="5">
    <source>
        <dbReference type="PROSITE" id="PS50893"/>
    </source>
</evidence>
<evidence type="ECO:0000256" key="4">
    <source>
        <dbReference type="ARBA" id="ARBA00022840"/>
    </source>
</evidence>
<dbReference type="InterPro" id="IPR003593">
    <property type="entry name" value="AAA+_ATPase"/>
</dbReference>
<keyword evidence="2" id="KW-0813">Transport</keyword>
<feature type="domain" description="ABC transporter" evidence="5">
    <location>
        <begin position="5"/>
        <end position="230"/>
    </location>
</feature>
<evidence type="ECO:0000313" key="7">
    <source>
        <dbReference type="Proteomes" id="UP000065220"/>
    </source>
</evidence>
<keyword evidence="3" id="KW-0547">Nucleotide-binding</keyword>
<dbReference type="CDD" id="cd03230">
    <property type="entry name" value="ABC_DR_subfamily_A"/>
    <property type="match status" value="1"/>
</dbReference>
<dbReference type="PROSITE" id="PS50893">
    <property type="entry name" value="ABC_TRANSPORTER_2"/>
    <property type="match status" value="1"/>
</dbReference>
<dbReference type="SUPFAM" id="SSF52540">
    <property type="entry name" value="P-loop containing nucleoside triphosphate hydrolases"/>
    <property type="match status" value="1"/>
</dbReference>
<dbReference type="OrthoDB" id="5116176at2"/>
<dbReference type="Proteomes" id="UP000065220">
    <property type="component" value="Chromosome"/>
</dbReference>
<evidence type="ECO:0000256" key="1">
    <source>
        <dbReference type="ARBA" id="ARBA00005417"/>
    </source>
</evidence>
<evidence type="ECO:0000256" key="2">
    <source>
        <dbReference type="ARBA" id="ARBA00022448"/>
    </source>
</evidence>
<protein>
    <submittedName>
        <fullName evidence="6">ABC transporter ATP-binding protein</fullName>
    </submittedName>
</protein>
<dbReference type="InterPro" id="IPR003439">
    <property type="entry name" value="ABC_transporter-like_ATP-bd"/>
</dbReference>
<dbReference type="Pfam" id="PF00005">
    <property type="entry name" value="ABC_tran"/>
    <property type="match status" value="1"/>
</dbReference>
<comment type="similarity">
    <text evidence="1">Belongs to the ABC transporter superfamily.</text>
</comment>
<organism evidence="6 7">
    <name type="scientific">Actinomyces radicidentis</name>
    <dbReference type="NCBI Taxonomy" id="111015"/>
    <lineage>
        <taxon>Bacteria</taxon>
        <taxon>Bacillati</taxon>
        <taxon>Actinomycetota</taxon>
        <taxon>Actinomycetes</taxon>
        <taxon>Actinomycetales</taxon>
        <taxon>Actinomycetaceae</taxon>
        <taxon>Actinomyces</taxon>
    </lineage>
</organism>
<dbReference type="KEGG" id="ard:AXF14_04345"/>
<dbReference type="GO" id="GO:0016887">
    <property type="term" value="F:ATP hydrolysis activity"/>
    <property type="evidence" value="ECO:0007669"/>
    <property type="project" value="InterPro"/>
</dbReference>
<name>A0A0X8JEH3_ACTRD</name>
<evidence type="ECO:0000313" key="6">
    <source>
        <dbReference type="EMBL" id="AMD86968.1"/>
    </source>
</evidence>
<dbReference type="GO" id="GO:0005524">
    <property type="term" value="F:ATP binding"/>
    <property type="evidence" value="ECO:0007669"/>
    <property type="project" value="UniProtKB-KW"/>
</dbReference>
<sequence length="240" mass="25811">MPTLIDIDHVTKRFRSTTAVDDVTFSLLPGQALGLLGPNGAGKTTTMRLLQGALRPSSGEITIAGHRPLEVPRVDHVVGFAFDGTGLPAGQTVGDHLAAHRLSTGVGERRMRSLIEEFDLGRLLRRRVKQLSTGERKRVSLATAMTAEPQVLVLDEPTNGLDIEGAHWIREVLLGHVASGGSLLVSSHILSEIERVVDSVVVIKQHQVFSGTLDELRLHGSSLEDAYLSLVSPTTRSLAA</sequence>
<dbReference type="RefSeq" id="WP_067941146.1">
    <property type="nucleotide sequence ID" value="NZ_CP014228.1"/>
</dbReference>
<proteinExistence type="inferred from homology"/>
<dbReference type="PANTHER" id="PTHR43335">
    <property type="entry name" value="ABC TRANSPORTER, ATP-BINDING PROTEIN"/>
    <property type="match status" value="1"/>
</dbReference>
<accession>A0A0X8JEH3</accession>
<dbReference type="InterPro" id="IPR027417">
    <property type="entry name" value="P-loop_NTPase"/>
</dbReference>
<dbReference type="PANTHER" id="PTHR43335:SF4">
    <property type="entry name" value="ABC TRANSPORTER, ATP-BINDING PROTEIN"/>
    <property type="match status" value="1"/>
</dbReference>
<evidence type="ECO:0000256" key="3">
    <source>
        <dbReference type="ARBA" id="ARBA00022741"/>
    </source>
</evidence>
<dbReference type="SMART" id="SM00382">
    <property type="entry name" value="AAA"/>
    <property type="match status" value="1"/>
</dbReference>
<dbReference type="AlphaFoldDB" id="A0A0X8JEH3"/>